<reference evidence="2" key="1">
    <citation type="submission" date="2022-07" db="EMBL/GenBank/DDBJ databases">
        <title>Phylogenomic reconstructions and comparative analyses of Kickxellomycotina fungi.</title>
        <authorList>
            <person name="Reynolds N.K."/>
            <person name="Stajich J.E."/>
            <person name="Barry K."/>
            <person name="Grigoriev I.V."/>
            <person name="Crous P."/>
            <person name="Smith M.E."/>
        </authorList>
    </citation>
    <scope>NUCLEOTIDE SEQUENCE</scope>
    <source>
        <strain evidence="2">BCRC 34297</strain>
    </source>
</reference>
<dbReference type="AlphaFoldDB" id="A0A9W8GXP1"/>
<evidence type="ECO:0000256" key="1">
    <source>
        <dbReference type="SAM" id="MobiDB-lite"/>
    </source>
</evidence>
<sequence length="110" mass="11987">MDNKNNVPVVPAASNTESVLMAAAEVSSEKDRIIAERDRTITERDETITEQQRLLDDLRHTIANTQRALIEQSYRLKDAAQLAAAMAVQGEDAPPGNAALGDNKKIESCP</sequence>
<name>A0A9W8GXP1_9FUNG</name>
<organism evidence="2 3">
    <name type="scientific">Coemansia pectinata</name>
    <dbReference type="NCBI Taxonomy" id="1052879"/>
    <lineage>
        <taxon>Eukaryota</taxon>
        <taxon>Fungi</taxon>
        <taxon>Fungi incertae sedis</taxon>
        <taxon>Zoopagomycota</taxon>
        <taxon>Kickxellomycotina</taxon>
        <taxon>Kickxellomycetes</taxon>
        <taxon>Kickxellales</taxon>
        <taxon>Kickxellaceae</taxon>
        <taxon>Coemansia</taxon>
    </lineage>
</organism>
<dbReference type="Proteomes" id="UP001140011">
    <property type="component" value="Unassembled WGS sequence"/>
</dbReference>
<proteinExistence type="predicted"/>
<keyword evidence="3" id="KW-1185">Reference proteome</keyword>
<evidence type="ECO:0000313" key="2">
    <source>
        <dbReference type="EMBL" id="KAJ2752639.1"/>
    </source>
</evidence>
<dbReference type="OrthoDB" id="10478700at2759"/>
<accession>A0A9W8GXP1</accession>
<protein>
    <submittedName>
        <fullName evidence="2">Uncharacterized protein</fullName>
    </submittedName>
</protein>
<evidence type="ECO:0000313" key="3">
    <source>
        <dbReference type="Proteomes" id="UP001140011"/>
    </source>
</evidence>
<comment type="caution">
    <text evidence="2">The sequence shown here is derived from an EMBL/GenBank/DDBJ whole genome shotgun (WGS) entry which is preliminary data.</text>
</comment>
<gene>
    <name evidence="2" type="ORF">GGI19_003688</name>
</gene>
<feature type="region of interest" description="Disordered" evidence="1">
    <location>
        <begin position="89"/>
        <end position="110"/>
    </location>
</feature>
<dbReference type="EMBL" id="JANBUH010000261">
    <property type="protein sequence ID" value="KAJ2752639.1"/>
    <property type="molecule type" value="Genomic_DNA"/>
</dbReference>